<feature type="region of interest" description="Disordered" evidence="1">
    <location>
        <begin position="1"/>
        <end position="78"/>
    </location>
</feature>
<keyword evidence="3" id="KW-1185">Reference proteome</keyword>
<name>A0A543FV61_9PSEU</name>
<dbReference type="AlphaFoldDB" id="A0A543FV61"/>
<evidence type="ECO:0000313" key="2">
    <source>
        <dbReference type="EMBL" id="TQM37711.1"/>
    </source>
</evidence>
<reference evidence="2 3" key="1">
    <citation type="submission" date="2019-06" db="EMBL/GenBank/DDBJ databases">
        <title>Sequencing the genomes of 1000 actinobacteria strains.</title>
        <authorList>
            <person name="Klenk H.-P."/>
        </authorList>
    </citation>
    <scope>NUCLEOTIDE SEQUENCE [LARGE SCALE GENOMIC DNA]</scope>
    <source>
        <strain evidence="2 3">DSM 45511</strain>
    </source>
</reference>
<accession>A0A543FV61</accession>
<comment type="caution">
    <text evidence="2">The sequence shown here is derived from an EMBL/GenBank/DDBJ whole genome shotgun (WGS) entry which is preliminary data.</text>
</comment>
<evidence type="ECO:0000313" key="3">
    <source>
        <dbReference type="Proteomes" id="UP000319818"/>
    </source>
</evidence>
<feature type="compositionally biased region" description="Basic and acidic residues" evidence="1">
    <location>
        <begin position="68"/>
        <end position="77"/>
    </location>
</feature>
<feature type="compositionally biased region" description="Basic residues" evidence="1">
    <location>
        <begin position="45"/>
        <end position="58"/>
    </location>
</feature>
<dbReference type="RefSeq" id="WP_142104488.1">
    <property type="nucleotide sequence ID" value="NZ_VFPH01000002.1"/>
</dbReference>
<gene>
    <name evidence="2" type="ORF">FB388_4929</name>
</gene>
<protein>
    <submittedName>
        <fullName evidence="2">Uncharacterized protein</fullName>
    </submittedName>
</protein>
<organism evidence="2 3">
    <name type="scientific">Pseudonocardia cypriaca</name>
    <dbReference type="NCBI Taxonomy" id="882449"/>
    <lineage>
        <taxon>Bacteria</taxon>
        <taxon>Bacillati</taxon>
        <taxon>Actinomycetota</taxon>
        <taxon>Actinomycetes</taxon>
        <taxon>Pseudonocardiales</taxon>
        <taxon>Pseudonocardiaceae</taxon>
        <taxon>Pseudonocardia</taxon>
    </lineage>
</organism>
<evidence type="ECO:0000256" key="1">
    <source>
        <dbReference type="SAM" id="MobiDB-lite"/>
    </source>
</evidence>
<dbReference type="EMBL" id="VFPH01000002">
    <property type="protein sequence ID" value="TQM37711.1"/>
    <property type="molecule type" value="Genomic_DNA"/>
</dbReference>
<proteinExistence type="predicted"/>
<dbReference type="Proteomes" id="UP000319818">
    <property type="component" value="Unassembled WGS sequence"/>
</dbReference>
<sequence length="87" mass="9347">MAPHISEAHPTGPSVAPRILRGRPFLRAAPPKAGLTTMIKASAQSRRKQAGNAPKHRSWGASRVAGQADRREEHARVAGEAVVYCSR</sequence>